<evidence type="ECO:0000313" key="2">
    <source>
        <dbReference type="EMBL" id="HIR47819.1"/>
    </source>
</evidence>
<feature type="transmembrane region" description="Helical" evidence="1">
    <location>
        <begin position="6"/>
        <end position="28"/>
    </location>
</feature>
<reference evidence="2" key="1">
    <citation type="submission" date="2020-10" db="EMBL/GenBank/DDBJ databases">
        <authorList>
            <person name="Gilroy R."/>
        </authorList>
    </citation>
    <scope>NUCLEOTIDE SEQUENCE</scope>
    <source>
        <strain evidence="2">ChiSxjej1B13-7958</strain>
    </source>
</reference>
<comment type="caution">
    <text evidence="2">The sequence shown here is derived from an EMBL/GenBank/DDBJ whole genome shotgun (WGS) entry which is preliminary data.</text>
</comment>
<reference evidence="2" key="2">
    <citation type="journal article" date="2021" name="PeerJ">
        <title>Extensive microbial diversity within the chicken gut microbiome revealed by metagenomics and culture.</title>
        <authorList>
            <person name="Gilroy R."/>
            <person name="Ravi A."/>
            <person name="Getino M."/>
            <person name="Pursley I."/>
            <person name="Horton D.L."/>
            <person name="Alikhan N.F."/>
            <person name="Baker D."/>
            <person name="Gharbi K."/>
            <person name="Hall N."/>
            <person name="Watson M."/>
            <person name="Adriaenssens E.M."/>
            <person name="Foster-Nyarko E."/>
            <person name="Jarju S."/>
            <person name="Secka A."/>
            <person name="Antonio M."/>
            <person name="Oren A."/>
            <person name="Chaudhuri R.R."/>
            <person name="La Ragione R."/>
            <person name="Hildebrand F."/>
            <person name="Pallen M.J."/>
        </authorList>
    </citation>
    <scope>NUCLEOTIDE SEQUENCE</scope>
    <source>
        <strain evidence="2">ChiSxjej1B13-7958</strain>
    </source>
</reference>
<name>A0A9D1DFZ0_9FIRM</name>
<proteinExistence type="predicted"/>
<accession>A0A9D1DFZ0</accession>
<feature type="transmembrane region" description="Helical" evidence="1">
    <location>
        <begin position="66"/>
        <end position="87"/>
    </location>
</feature>
<gene>
    <name evidence="2" type="ORF">IAB89_09245</name>
</gene>
<dbReference type="AlphaFoldDB" id="A0A9D1DFZ0"/>
<protein>
    <submittedName>
        <fullName evidence="2">Uncharacterized protein</fullName>
    </submittedName>
</protein>
<dbReference type="Proteomes" id="UP000824242">
    <property type="component" value="Unassembled WGS sequence"/>
</dbReference>
<keyword evidence="1" id="KW-1133">Transmembrane helix</keyword>
<keyword evidence="1" id="KW-0472">Membrane</keyword>
<organism evidence="2 3">
    <name type="scientific">Candidatus Caccousia avicola</name>
    <dbReference type="NCBI Taxonomy" id="2840721"/>
    <lineage>
        <taxon>Bacteria</taxon>
        <taxon>Bacillati</taxon>
        <taxon>Bacillota</taxon>
        <taxon>Clostridia</taxon>
        <taxon>Eubacteriales</taxon>
        <taxon>Oscillospiraceae</taxon>
        <taxon>Oscillospiraceae incertae sedis</taxon>
        <taxon>Candidatus Caccousia</taxon>
    </lineage>
</organism>
<feature type="transmembrane region" description="Helical" evidence="1">
    <location>
        <begin position="40"/>
        <end position="60"/>
    </location>
</feature>
<dbReference type="EMBL" id="DVGZ01000101">
    <property type="protein sequence ID" value="HIR47819.1"/>
    <property type="molecule type" value="Genomic_DNA"/>
</dbReference>
<evidence type="ECO:0000256" key="1">
    <source>
        <dbReference type="SAM" id="Phobius"/>
    </source>
</evidence>
<keyword evidence="1" id="KW-0812">Transmembrane</keyword>
<evidence type="ECO:0000313" key="3">
    <source>
        <dbReference type="Proteomes" id="UP000824242"/>
    </source>
</evidence>
<sequence>MDQFFTWELLATFVGAATGTGIITQFVKDVPIFQKIPARFLSYIVALLILAAATAATGGATDWTGWAIIPLNAVLVSFSANGAYDALAKKK</sequence>